<gene>
    <name evidence="3" type="ORF">MGAL_10B063399</name>
</gene>
<dbReference type="SMART" id="SM00186">
    <property type="entry name" value="FBG"/>
    <property type="match status" value="1"/>
</dbReference>
<dbReference type="EMBL" id="UYJE01009783">
    <property type="protein sequence ID" value="VDI76708.1"/>
    <property type="molecule type" value="Genomic_DNA"/>
</dbReference>
<dbReference type="InterPro" id="IPR014716">
    <property type="entry name" value="Fibrinogen_a/b/g_C_1"/>
</dbReference>
<feature type="domain" description="Fibrinogen C-terminal" evidence="2">
    <location>
        <begin position="1"/>
        <end position="131"/>
    </location>
</feature>
<comment type="caution">
    <text evidence="3">The sequence shown here is derived from an EMBL/GenBank/DDBJ whole genome shotgun (WGS) entry which is preliminary data.</text>
</comment>
<keyword evidence="4" id="KW-1185">Reference proteome</keyword>
<dbReference type="PANTHER" id="PTHR19143">
    <property type="entry name" value="FIBRINOGEN/TENASCIN/ANGIOPOEITIN"/>
    <property type="match status" value="1"/>
</dbReference>
<dbReference type="Proteomes" id="UP000596742">
    <property type="component" value="Unassembled WGS sequence"/>
</dbReference>
<accession>A0A8B6HCA7</accession>
<reference evidence="3" key="1">
    <citation type="submission" date="2018-11" db="EMBL/GenBank/DDBJ databases">
        <authorList>
            <person name="Alioto T."/>
            <person name="Alioto T."/>
        </authorList>
    </citation>
    <scope>NUCLEOTIDE SEQUENCE</scope>
</reference>
<dbReference type="AlphaFoldDB" id="A0A8B6HCA7"/>
<dbReference type="SUPFAM" id="SSF56496">
    <property type="entry name" value="Fibrinogen C-terminal domain-like"/>
    <property type="match status" value="1"/>
</dbReference>
<dbReference type="InterPro" id="IPR036056">
    <property type="entry name" value="Fibrinogen-like_C"/>
</dbReference>
<protein>
    <recommendedName>
        <fullName evidence="2">Fibrinogen C-terminal domain-containing protein</fullName>
    </recommendedName>
</protein>
<dbReference type="Pfam" id="PF00147">
    <property type="entry name" value="Fibrinogen_C"/>
    <property type="match status" value="1"/>
</dbReference>
<dbReference type="OrthoDB" id="9990035at2759"/>
<organism evidence="3 4">
    <name type="scientific">Mytilus galloprovincialis</name>
    <name type="common">Mediterranean mussel</name>
    <dbReference type="NCBI Taxonomy" id="29158"/>
    <lineage>
        <taxon>Eukaryota</taxon>
        <taxon>Metazoa</taxon>
        <taxon>Spiralia</taxon>
        <taxon>Lophotrochozoa</taxon>
        <taxon>Mollusca</taxon>
        <taxon>Bivalvia</taxon>
        <taxon>Autobranchia</taxon>
        <taxon>Pteriomorphia</taxon>
        <taxon>Mytilida</taxon>
        <taxon>Mytiloidea</taxon>
        <taxon>Mytilidae</taxon>
        <taxon>Mytilinae</taxon>
        <taxon>Mytilus</taxon>
    </lineage>
</organism>
<dbReference type="InterPro" id="IPR020837">
    <property type="entry name" value="Fibrinogen_CS"/>
</dbReference>
<keyword evidence="1" id="KW-1015">Disulfide bond</keyword>
<dbReference type="PROSITE" id="PS51406">
    <property type="entry name" value="FIBRINOGEN_C_2"/>
    <property type="match status" value="1"/>
</dbReference>
<dbReference type="InterPro" id="IPR002181">
    <property type="entry name" value="Fibrinogen_a/b/g_C_dom"/>
</dbReference>
<evidence type="ECO:0000259" key="2">
    <source>
        <dbReference type="PROSITE" id="PS51406"/>
    </source>
</evidence>
<name>A0A8B6HCA7_MYTGA</name>
<proteinExistence type="predicted"/>
<sequence length="131" mass="15025">MLTTNNDYGLRIELENFALKKRYAEYDSFKISDELSYFQLSIEGYSGDAGDSLAYHNGMNFSTKDRDNDPSSDRCAVDFLGAWWYNDCQRSNLNGQYLSFGSHTSSDHGIEWFTFTGPAYSLKSSKMMIRK</sequence>
<evidence type="ECO:0000256" key="1">
    <source>
        <dbReference type="ARBA" id="ARBA00023157"/>
    </source>
</evidence>
<dbReference type="GO" id="GO:0005615">
    <property type="term" value="C:extracellular space"/>
    <property type="evidence" value="ECO:0007669"/>
    <property type="project" value="TreeGrafter"/>
</dbReference>
<evidence type="ECO:0000313" key="3">
    <source>
        <dbReference type="EMBL" id="VDI76708.1"/>
    </source>
</evidence>
<evidence type="ECO:0000313" key="4">
    <source>
        <dbReference type="Proteomes" id="UP000596742"/>
    </source>
</evidence>
<dbReference type="InterPro" id="IPR050373">
    <property type="entry name" value="Fibrinogen_C-term_domain"/>
</dbReference>
<dbReference type="Gene3D" id="3.90.215.10">
    <property type="entry name" value="Gamma Fibrinogen, chain A, domain 1"/>
    <property type="match status" value="1"/>
</dbReference>
<dbReference type="PROSITE" id="PS00514">
    <property type="entry name" value="FIBRINOGEN_C_1"/>
    <property type="match status" value="1"/>
</dbReference>